<name>A0AAW9KQ60_CLOPF</name>
<evidence type="ECO:0000313" key="2">
    <source>
        <dbReference type="Proteomes" id="UP001288944"/>
    </source>
</evidence>
<dbReference type="Proteomes" id="UP001288944">
    <property type="component" value="Unassembled WGS sequence"/>
</dbReference>
<protein>
    <submittedName>
        <fullName evidence="1">Uncharacterized protein</fullName>
    </submittedName>
</protein>
<dbReference type="EMBL" id="WNUR01001022">
    <property type="protein sequence ID" value="MDZ7543290.1"/>
    <property type="molecule type" value="Genomic_DNA"/>
</dbReference>
<proteinExistence type="predicted"/>
<gene>
    <name evidence="1" type="ORF">GNF83_19345</name>
</gene>
<reference evidence="1" key="1">
    <citation type="submission" date="2019-11" db="EMBL/GenBank/DDBJ databases">
        <title>Characterization of Clostridium perfringens isolates from swine manure treated agricultural soils.</title>
        <authorList>
            <person name="Wushke S.T."/>
        </authorList>
    </citation>
    <scope>NUCLEOTIDE SEQUENCE</scope>
    <source>
        <strain evidence="1">X62</strain>
    </source>
</reference>
<dbReference type="AlphaFoldDB" id="A0AAW9KQ60"/>
<sequence>MPTKVMFDFVCKPVGGQLCTSDETTDSRWVEKEIVLDMIESPAIRTRYQAYVEFDGNVRYLEYKTKPEFELKLDRTV</sequence>
<organism evidence="1 2">
    <name type="scientific">Clostridium perfringens</name>
    <dbReference type="NCBI Taxonomy" id="1502"/>
    <lineage>
        <taxon>Bacteria</taxon>
        <taxon>Bacillati</taxon>
        <taxon>Bacillota</taxon>
        <taxon>Clostridia</taxon>
        <taxon>Eubacteriales</taxon>
        <taxon>Clostridiaceae</taxon>
        <taxon>Clostridium</taxon>
    </lineage>
</organism>
<dbReference type="SUPFAM" id="SSF55811">
    <property type="entry name" value="Nudix"/>
    <property type="match status" value="1"/>
</dbReference>
<dbReference type="InterPro" id="IPR015797">
    <property type="entry name" value="NUDIX_hydrolase-like_dom_sf"/>
</dbReference>
<accession>A0AAW9KQ60</accession>
<comment type="caution">
    <text evidence="1">The sequence shown here is derived from an EMBL/GenBank/DDBJ whole genome shotgun (WGS) entry which is preliminary data.</text>
</comment>
<evidence type="ECO:0000313" key="1">
    <source>
        <dbReference type="EMBL" id="MDZ7543290.1"/>
    </source>
</evidence>